<name>A0A7R8YSB1_HERIL</name>
<organism evidence="4 5">
    <name type="scientific">Hermetia illucens</name>
    <name type="common">Black soldier fly</name>
    <dbReference type="NCBI Taxonomy" id="343691"/>
    <lineage>
        <taxon>Eukaryota</taxon>
        <taxon>Metazoa</taxon>
        <taxon>Ecdysozoa</taxon>
        <taxon>Arthropoda</taxon>
        <taxon>Hexapoda</taxon>
        <taxon>Insecta</taxon>
        <taxon>Pterygota</taxon>
        <taxon>Neoptera</taxon>
        <taxon>Endopterygota</taxon>
        <taxon>Diptera</taxon>
        <taxon>Brachycera</taxon>
        <taxon>Stratiomyomorpha</taxon>
        <taxon>Stratiomyidae</taxon>
        <taxon>Hermetiinae</taxon>
        <taxon>Hermetia</taxon>
    </lineage>
</organism>
<proteinExistence type="predicted"/>
<dbReference type="InterPro" id="IPR012677">
    <property type="entry name" value="Nucleotide-bd_a/b_plait_sf"/>
</dbReference>
<keyword evidence="5" id="KW-1185">Reference proteome</keyword>
<feature type="domain" description="RRM" evidence="3">
    <location>
        <begin position="93"/>
        <end position="165"/>
    </location>
</feature>
<accession>A0A7R8YSB1</accession>
<dbReference type="Gene3D" id="3.30.70.330">
    <property type="match status" value="2"/>
</dbReference>
<dbReference type="CDD" id="cd00590">
    <property type="entry name" value="RRM_SF"/>
    <property type="match status" value="1"/>
</dbReference>
<evidence type="ECO:0000259" key="3">
    <source>
        <dbReference type="SMART" id="SM00360"/>
    </source>
</evidence>
<evidence type="ECO:0000313" key="5">
    <source>
        <dbReference type="Proteomes" id="UP000594454"/>
    </source>
</evidence>
<dbReference type="SUPFAM" id="SSF54928">
    <property type="entry name" value="RNA-binding domain, RBD"/>
    <property type="match status" value="1"/>
</dbReference>
<dbReference type="AlphaFoldDB" id="A0A7R8YSB1"/>
<keyword evidence="1" id="KW-0694">RNA-binding</keyword>
<dbReference type="InterPro" id="IPR035979">
    <property type="entry name" value="RBD_domain_sf"/>
</dbReference>
<feature type="region of interest" description="Disordered" evidence="2">
    <location>
        <begin position="1"/>
        <end position="84"/>
    </location>
</feature>
<feature type="domain" description="RRM" evidence="3">
    <location>
        <begin position="210"/>
        <end position="277"/>
    </location>
</feature>
<evidence type="ECO:0000256" key="1">
    <source>
        <dbReference type="ARBA" id="ARBA00022884"/>
    </source>
</evidence>
<feature type="compositionally biased region" description="Basic and acidic residues" evidence="2">
    <location>
        <begin position="479"/>
        <end position="493"/>
    </location>
</feature>
<feature type="compositionally biased region" description="Basic and acidic residues" evidence="2">
    <location>
        <begin position="395"/>
        <end position="418"/>
    </location>
</feature>
<feature type="region of interest" description="Disordered" evidence="2">
    <location>
        <begin position="281"/>
        <end position="508"/>
    </location>
</feature>
<feature type="compositionally biased region" description="Acidic residues" evidence="2">
    <location>
        <begin position="1"/>
        <end position="20"/>
    </location>
</feature>
<feature type="compositionally biased region" description="Basic and acidic residues" evidence="2">
    <location>
        <begin position="457"/>
        <end position="466"/>
    </location>
</feature>
<dbReference type="EMBL" id="LR899010">
    <property type="protein sequence ID" value="CAD7083386.1"/>
    <property type="molecule type" value="Genomic_DNA"/>
</dbReference>
<feature type="compositionally biased region" description="Acidic residues" evidence="2">
    <location>
        <begin position="28"/>
        <end position="40"/>
    </location>
</feature>
<reference evidence="4 5" key="1">
    <citation type="submission" date="2020-11" db="EMBL/GenBank/DDBJ databases">
        <authorList>
            <person name="Wallbank WR R."/>
            <person name="Pardo Diaz C."/>
            <person name="Kozak K."/>
            <person name="Martin S."/>
            <person name="Jiggins C."/>
            <person name="Moest M."/>
            <person name="Warren A I."/>
            <person name="Generalovic N T."/>
            <person name="Byers J.R.P. K."/>
            <person name="Montejo-Kovacevich G."/>
            <person name="Yen C E."/>
        </authorList>
    </citation>
    <scope>NUCLEOTIDE SEQUENCE [LARGE SCALE GENOMIC DNA]</scope>
</reference>
<dbReference type="InterPro" id="IPR000504">
    <property type="entry name" value="RRM_dom"/>
</dbReference>
<feature type="compositionally biased region" description="Basic residues" evidence="2">
    <location>
        <begin position="444"/>
        <end position="456"/>
    </location>
</feature>
<sequence>MSSSESDSDISQDQYEEEESGSQKSESSGDDQSPEDDQSSEEEKPTKKKGKEKSVKDKKNKEASKKAKKQKPPVPTQTPEERIKEKYSAKKGKCLCLRFPKRVPEDVNLLESNVKELCDRIIKVHRPRQPSTRICLVDFATPEDCKKAFKQLKKTEVDGKRLCVTVPKTDSEDFIAKLVARRQKKLAQKRAQKKLKKSATKTEGRIFTSTIIVGKIPASVSVNEVKDLFPNAVEFKFVYAKKPGGHNSAVVTLPTPKDATIIKRKKLEIGENKLSVAFVGADQKKKNKKKQSAEEGEAGTSENGQANEDESHSKKGKRKLKKEKSTSDDNTVDVPAKKKKKDLKKVKEENDEDSSPAKKKIKQKKAEKGKREADDSFVVQDQPQKQNKKNKNKNKHENSPIKQEHKQHKSDGSKQKDDQQDDQTVSFKKFQGTASLKDDNKNSSPKKKHQNQKFNKKHNENTHKLENGGGPGKSFNKFKNKDNSKNKFINKEKKPFKKGGFKKQTNSA</sequence>
<dbReference type="OrthoDB" id="6361271at2759"/>
<dbReference type="Proteomes" id="UP000594454">
    <property type="component" value="Chromosome 2"/>
</dbReference>
<feature type="compositionally biased region" description="Basic and acidic residues" evidence="2">
    <location>
        <begin position="52"/>
        <end position="65"/>
    </location>
</feature>
<dbReference type="SMART" id="SM00360">
    <property type="entry name" value="RRM"/>
    <property type="match status" value="2"/>
</dbReference>
<evidence type="ECO:0000256" key="2">
    <source>
        <dbReference type="SAM" id="MobiDB-lite"/>
    </source>
</evidence>
<evidence type="ECO:0000313" key="4">
    <source>
        <dbReference type="EMBL" id="CAD7083386.1"/>
    </source>
</evidence>
<protein>
    <recommendedName>
        <fullName evidence="3">RRM domain-containing protein</fullName>
    </recommendedName>
</protein>
<feature type="compositionally biased region" description="Basic and acidic residues" evidence="2">
    <location>
        <begin position="364"/>
        <end position="374"/>
    </location>
</feature>
<dbReference type="GO" id="GO:0003723">
    <property type="term" value="F:RNA binding"/>
    <property type="evidence" value="ECO:0007669"/>
    <property type="project" value="UniProtKB-KW"/>
</dbReference>
<dbReference type="InParanoid" id="A0A7R8YSB1"/>
<gene>
    <name evidence="4" type="ORF">HERILL_LOCUS6351</name>
</gene>